<dbReference type="OrthoDB" id="5187529at2"/>
<evidence type="ECO:0000256" key="1">
    <source>
        <dbReference type="SAM" id="MobiDB-lite"/>
    </source>
</evidence>
<protein>
    <recommendedName>
        <fullName evidence="5">O-antigen ligase like membrane protein</fullName>
    </recommendedName>
</protein>
<dbReference type="STRING" id="1798228.SAMN05216574_10211"/>
<dbReference type="EMBL" id="FOND01000002">
    <property type="protein sequence ID" value="SFE04403.1"/>
    <property type="molecule type" value="Genomic_DNA"/>
</dbReference>
<name>A0A1I1XF84_9ACTN</name>
<proteinExistence type="predicted"/>
<gene>
    <name evidence="3" type="ORF">SAMN05216574_10211</name>
</gene>
<dbReference type="RefSeq" id="WP_092195228.1">
    <property type="nucleotide sequence ID" value="NZ_FOND01000002.1"/>
</dbReference>
<keyword evidence="4" id="KW-1185">Reference proteome</keyword>
<reference evidence="4" key="1">
    <citation type="submission" date="2016-10" db="EMBL/GenBank/DDBJ databases">
        <authorList>
            <person name="Varghese N."/>
            <person name="Submissions S."/>
        </authorList>
    </citation>
    <scope>NUCLEOTIDE SEQUENCE [LARGE SCALE GENOMIC DNA]</scope>
    <source>
        <strain evidence="4">DSM 46838</strain>
    </source>
</reference>
<evidence type="ECO:0000313" key="4">
    <source>
        <dbReference type="Proteomes" id="UP000198589"/>
    </source>
</evidence>
<evidence type="ECO:0000256" key="2">
    <source>
        <dbReference type="SAM" id="Phobius"/>
    </source>
</evidence>
<organism evidence="3 4">
    <name type="scientific">Blastococcus tunisiensis</name>
    <dbReference type="NCBI Taxonomy" id="1798228"/>
    <lineage>
        <taxon>Bacteria</taxon>
        <taxon>Bacillati</taxon>
        <taxon>Actinomycetota</taxon>
        <taxon>Actinomycetes</taxon>
        <taxon>Geodermatophilales</taxon>
        <taxon>Geodermatophilaceae</taxon>
        <taxon>Blastococcus</taxon>
    </lineage>
</organism>
<feature type="transmembrane region" description="Helical" evidence="2">
    <location>
        <begin position="282"/>
        <end position="302"/>
    </location>
</feature>
<feature type="transmembrane region" description="Helical" evidence="2">
    <location>
        <begin position="244"/>
        <end position="270"/>
    </location>
</feature>
<keyword evidence="2" id="KW-0812">Transmembrane</keyword>
<feature type="transmembrane region" description="Helical" evidence="2">
    <location>
        <begin position="372"/>
        <end position="392"/>
    </location>
</feature>
<feature type="region of interest" description="Disordered" evidence="1">
    <location>
        <begin position="437"/>
        <end position="473"/>
    </location>
</feature>
<accession>A0A1I1XF84</accession>
<dbReference type="Proteomes" id="UP000198589">
    <property type="component" value="Unassembled WGS sequence"/>
</dbReference>
<feature type="transmembrane region" description="Helical" evidence="2">
    <location>
        <begin position="153"/>
        <end position="171"/>
    </location>
</feature>
<feature type="transmembrane region" description="Helical" evidence="2">
    <location>
        <begin position="120"/>
        <end position="141"/>
    </location>
</feature>
<feature type="region of interest" description="Disordered" evidence="1">
    <location>
        <begin position="1"/>
        <end position="36"/>
    </location>
</feature>
<evidence type="ECO:0000313" key="3">
    <source>
        <dbReference type="EMBL" id="SFE04403.1"/>
    </source>
</evidence>
<dbReference type="AlphaFoldDB" id="A0A1I1XF84"/>
<feature type="transmembrane region" description="Helical" evidence="2">
    <location>
        <begin position="97"/>
        <end position="114"/>
    </location>
</feature>
<keyword evidence="2" id="KW-0472">Membrane</keyword>
<evidence type="ECO:0008006" key="5">
    <source>
        <dbReference type="Google" id="ProtNLM"/>
    </source>
</evidence>
<sequence length="473" mass="49391">MSSTSDAPLPSGGSSVAPAARGAATHTDPVATDVPSGDARWRGQGLMVLLVLLLVLQRFVVPLGSTPIPLVLPVAYVGVALLLVAGRLVIDRLRLELFVIALGLCTAATVLAAMRGATPLSVTSLGMLCAVYLAWVLRAAPGHGDALVHVGRCFVRAMLVLAGIGVAQLTLQFSGLWQYQDYIGEFVPPNFIAGTYNTNVPLVFGSAIHKANAFVFLEPSYLSQFAALAAIVAVVLRAPAWQIVLLLCGVFSAVSGTGILLLLAGGLLVLFRASHLVRPRHIVALGALTVGVLLSPVAPLLLSRVDEPGQVGSSGYLRFVQPYQEVAQGLQDAPLRYLLGAGTGSVERLLASGGRGEELGQAVVYTIVPKLLFEYGLIAGGVFVLFILVAVLERGAWRIVPGSLVVMTFLLSGALLQPNTSFLVWILAVVWAGQRPAPGRSGAGLRDAVRRRPPAGLAGGSEPGAVDQLHGRT</sequence>
<feature type="transmembrane region" description="Helical" evidence="2">
    <location>
        <begin position="404"/>
        <end position="431"/>
    </location>
</feature>
<feature type="transmembrane region" description="Helical" evidence="2">
    <location>
        <begin position="70"/>
        <end position="90"/>
    </location>
</feature>
<keyword evidence="2" id="KW-1133">Transmembrane helix</keyword>
<feature type="transmembrane region" description="Helical" evidence="2">
    <location>
        <begin position="221"/>
        <end position="238"/>
    </location>
</feature>